<feature type="transmembrane region" description="Helical" evidence="1">
    <location>
        <begin position="128"/>
        <end position="146"/>
    </location>
</feature>
<feature type="transmembrane region" description="Helical" evidence="1">
    <location>
        <begin position="75"/>
        <end position="91"/>
    </location>
</feature>
<evidence type="ECO:0000313" key="3">
    <source>
        <dbReference type="Proteomes" id="UP000297641"/>
    </source>
</evidence>
<protein>
    <submittedName>
        <fullName evidence="2">Uncharacterized protein</fullName>
    </submittedName>
</protein>
<sequence>MLNSREEAFGFWITVLFFYLILKKEGRIAVLKLTKLLLGKKILIIFLIIILYLGLTTIFLNYLQLWNISQAKNTTLWFLTYVFSAISKLISVKNKYSFFKDTFLESFKLVVIVEFLSGVYTFPFVIEIFLLPVVVFLILINLFTETKKEEEYTTIYKFTNKLLILIGIVIIAYSIYKILSNLDTFISKDNLLEFTTPILLTLSFIPFLFFLNIFIAYENTFNRIDRLFINKKLNRNVKLEAIKRFHFKTTWLLRWISHLSILDNPSQNLDLSFKHIKEFQTNIKENKNRIIKLNEGWNPQLAKDFLKEEGIETAYYRKFSEEDYWTALSPQISISKGNFQNNISYYIHGNPEKAFILKLVLHVGDTQNKFETLQEFNRYVNILFFKAIGYQLSKSFSKSLKVTKPKEEFTDLHHIKLEKIQWNGSISNGFTLKFTIRNKKFSELEHYA</sequence>
<accession>A0A7I0IRS8</accession>
<evidence type="ECO:0000256" key="1">
    <source>
        <dbReference type="SAM" id="Phobius"/>
    </source>
</evidence>
<evidence type="ECO:0000313" key="2">
    <source>
        <dbReference type="EMBL" id="TGL07505.1"/>
    </source>
</evidence>
<keyword evidence="1" id="KW-1133">Transmembrane helix</keyword>
<feature type="transmembrane region" description="Helical" evidence="1">
    <location>
        <begin position="42"/>
        <end position="63"/>
    </location>
</feature>
<comment type="caution">
    <text evidence="2">The sequence shown here is derived from an EMBL/GenBank/DDBJ whole genome shotgun (WGS) entry which is preliminary data.</text>
</comment>
<name>A0A7I0IRS8_9LEPT</name>
<proteinExistence type="predicted"/>
<keyword evidence="1" id="KW-0472">Membrane</keyword>
<keyword evidence="1" id="KW-0812">Transmembrane</keyword>
<dbReference type="Proteomes" id="UP000297641">
    <property type="component" value="Unassembled WGS sequence"/>
</dbReference>
<dbReference type="AlphaFoldDB" id="A0A7I0IRS8"/>
<dbReference type="EMBL" id="RQFT01000005">
    <property type="protein sequence ID" value="TGL07505.1"/>
    <property type="molecule type" value="Genomic_DNA"/>
</dbReference>
<feature type="transmembrane region" description="Helical" evidence="1">
    <location>
        <begin position="6"/>
        <end position="22"/>
    </location>
</feature>
<organism evidence="2 3">
    <name type="scientific">Leptospira bouyouniensis</name>
    <dbReference type="NCBI Taxonomy" id="2484911"/>
    <lineage>
        <taxon>Bacteria</taxon>
        <taxon>Pseudomonadati</taxon>
        <taxon>Spirochaetota</taxon>
        <taxon>Spirochaetia</taxon>
        <taxon>Leptospirales</taxon>
        <taxon>Leptospiraceae</taxon>
        <taxon>Leptospira</taxon>
    </lineage>
</organism>
<gene>
    <name evidence="2" type="ORF">EHQ43_06125</name>
</gene>
<feature type="transmembrane region" description="Helical" evidence="1">
    <location>
        <begin position="158"/>
        <end position="176"/>
    </location>
</feature>
<reference evidence="2 3" key="1">
    <citation type="journal article" date="2019" name="PLoS Negl. Trop. Dis.">
        <title>Revisiting the worldwide diversity of Leptospira species in the environment.</title>
        <authorList>
            <person name="Vincent A.T."/>
            <person name="Schiettekatte O."/>
            <person name="Bourhy P."/>
            <person name="Veyrier F.J."/>
            <person name="Picardeau M."/>
        </authorList>
    </citation>
    <scope>NUCLEOTIDE SEQUENCE [LARGE SCALE GENOMIC DNA]</scope>
    <source>
        <strain evidence="2 3">201800273</strain>
    </source>
</reference>
<dbReference type="RefSeq" id="WP_135770410.1">
    <property type="nucleotide sequence ID" value="NZ_RQFT01000005.1"/>
</dbReference>
<feature type="transmembrane region" description="Helical" evidence="1">
    <location>
        <begin position="196"/>
        <end position="217"/>
    </location>
</feature>